<comment type="similarity">
    <text evidence="1">Belongs to the zinc-containing alcohol dehydrogenase family. Quinone oxidoreductase subfamily.</text>
</comment>
<dbReference type="GO" id="GO:0005739">
    <property type="term" value="C:mitochondrion"/>
    <property type="evidence" value="ECO:0007669"/>
    <property type="project" value="TreeGrafter"/>
</dbReference>
<dbReference type="InterPro" id="IPR051397">
    <property type="entry name" value="Zn-ADH-like_protein"/>
</dbReference>
<dbReference type="SUPFAM" id="SSF51735">
    <property type="entry name" value="NAD(P)-binding Rossmann-fold domains"/>
    <property type="match status" value="1"/>
</dbReference>
<proteinExistence type="inferred from homology"/>
<sequence length="124" mass="13488">MAVQTSLQDSAFSSGGYRPRSGIAASLAWEGRIVVVGFSGGTIASVPANLLLLKNISAMGVYWGRYRDQNFPVFSRSLSSALQYCQQGRIQPHIGAVFKLEEVNDAFLHVIERKSVGKVLISLK</sequence>
<dbReference type="Proteomes" id="UP000585614">
    <property type="component" value="Unassembled WGS sequence"/>
</dbReference>
<dbReference type="InterPro" id="IPR036291">
    <property type="entry name" value="NAD(P)-bd_dom_sf"/>
</dbReference>
<dbReference type="Pfam" id="PF13602">
    <property type="entry name" value="ADH_zinc_N_2"/>
    <property type="match status" value="1"/>
</dbReference>
<dbReference type="GO" id="GO:0016491">
    <property type="term" value="F:oxidoreductase activity"/>
    <property type="evidence" value="ECO:0007669"/>
    <property type="project" value="TreeGrafter"/>
</dbReference>
<accession>A0A7J7SYE8</accession>
<dbReference type="AlphaFoldDB" id="A0A7J7SYE8"/>
<dbReference type="EMBL" id="JACAGC010000021">
    <property type="protein sequence ID" value="KAF6293117.1"/>
    <property type="molecule type" value="Genomic_DNA"/>
</dbReference>
<evidence type="ECO:0000256" key="1">
    <source>
        <dbReference type="ARBA" id="ARBA00010371"/>
    </source>
</evidence>
<evidence type="ECO:0000313" key="3">
    <source>
        <dbReference type="Proteomes" id="UP000585614"/>
    </source>
</evidence>
<name>A0A7J7SYE8_RHIFE</name>
<dbReference type="Gene3D" id="3.90.180.10">
    <property type="entry name" value="Medium-chain alcohol dehydrogenases, catalytic domain"/>
    <property type="match status" value="1"/>
</dbReference>
<gene>
    <name evidence="2" type="ORF">mRhiFer1_009027</name>
</gene>
<comment type="caution">
    <text evidence="2">The sequence shown here is derived from an EMBL/GenBank/DDBJ whole genome shotgun (WGS) entry which is preliminary data.</text>
</comment>
<dbReference type="PANTHER" id="PTHR43677">
    <property type="entry name" value="SHORT-CHAIN DEHYDROGENASE/REDUCTASE"/>
    <property type="match status" value="1"/>
</dbReference>
<reference evidence="2 3" key="1">
    <citation type="journal article" date="2020" name="Nature">
        <title>Six reference-quality genomes reveal evolution of bat adaptations.</title>
        <authorList>
            <person name="Jebb D."/>
            <person name="Huang Z."/>
            <person name="Pippel M."/>
            <person name="Hughes G.M."/>
            <person name="Lavrichenko K."/>
            <person name="Devanna P."/>
            <person name="Winkler S."/>
            <person name="Jermiin L.S."/>
            <person name="Skirmuntt E.C."/>
            <person name="Katzourakis A."/>
            <person name="Burkitt-Gray L."/>
            <person name="Ray D.A."/>
            <person name="Sullivan K.A.M."/>
            <person name="Roscito J.G."/>
            <person name="Kirilenko B.M."/>
            <person name="Davalos L.M."/>
            <person name="Corthals A.P."/>
            <person name="Power M.L."/>
            <person name="Jones G."/>
            <person name="Ransome R.D."/>
            <person name="Dechmann D.K.N."/>
            <person name="Locatelli A.G."/>
            <person name="Puechmaille S.J."/>
            <person name="Fedrigo O."/>
            <person name="Jarvis E.D."/>
            <person name="Hiller M."/>
            <person name="Vernes S.C."/>
            <person name="Myers E.W."/>
            <person name="Teeling E.C."/>
        </authorList>
    </citation>
    <scope>NUCLEOTIDE SEQUENCE [LARGE SCALE GENOMIC DNA]</scope>
    <source>
        <strain evidence="2">MRhiFer1</strain>
        <tissue evidence="2">Lung</tissue>
    </source>
</reference>
<dbReference type="PANTHER" id="PTHR43677:SF4">
    <property type="entry name" value="QUINONE OXIDOREDUCTASE-LIKE PROTEIN 2"/>
    <property type="match status" value="1"/>
</dbReference>
<protein>
    <submittedName>
        <fullName evidence="2">Uncharacterized protein</fullName>
    </submittedName>
</protein>
<evidence type="ECO:0000313" key="2">
    <source>
        <dbReference type="EMBL" id="KAF6293117.1"/>
    </source>
</evidence>
<organism evidence="2 3">
    <name type="scientific">Rhinolophus ferrumequinum</name>
    <name type="common">Greater horseshoe bat</name>
    <dbReference type="NCBI Taxonomy" id="59479"/>
    <lineage>
        <taxon>Eukaryota</taxon>
        <taxon>Metazoa</taxon>
        <taxon>Chordata</taxon>
        <taxon>Craniata</taxon>
        <taxon>Vertebrata</taxon>
        <taxon>Euteleostomi</taxon>
        <taxon>Mammalia</taxon>
        <taxon>Eutheria</taxon>
        <taxon>Laurasiatheria</taxon>
        <taxon>Chiroptera</taxon>
        <taxon>Yinpterochiroptera</taxon>
        <taxon>Rhinolophoidea</taxon>
        <taxon>Rhinolophidae</taxon>
        <taxon>Rhinolophinae</taxon>
        <taxon>Rhinolophus</taxon>
    </lineage>
</organism>